<dbReference type="InterPro" id="IPR004090">
    <property type="entry name" value="Chemotax_Me-accpt_rcpt"/>
</dbReference>
<dbReference type="SMART" id="SM00283">
    <property type="entry name" value="MA"/>
    <property type="match status" value="1"/>
</dbReference>
<dbReference type="eggNOG" id="COG0840">
    <property type="taxonomic scope" value="Bacteria"/>
</dbReference>
<dbReference type="PRINTS" id="PR00260">
    <property type="entry name" value="CHEMTRNSDUCR"/>
</dbReference>
<dbReference type="GO" id="GO:0020037">
    <property type="term" value="F:heme binding"/>
    <property type="evidence" value="ECO:0007669"/>
    <property type="project" value="InterPro"/>
</dbReference>
<dbReference type="OrthoDB" id="266313at2"/>
<dbReference type="InterPro" id="IPR004089">
    <property type="entry name" value="MCPsignal_dom"/>
</dbReference>
<feature type="domain" description="Methyl-accepting transducer" evidence="5">
    <location>
        <begin position="184"/>
        <end position="432"/>
    </location>
</feature>
<dbReference type="STRING" id="1385514.N782_06220"/>
<dbReference type="InterPro" id="IPR009050">
    <property type="entry name" value="Globin-like_sf"/>
</dbReference>
<feature type="coiled-coil region" evidence="4">
    <location>
        <begin position="259"/>
        <end position="299"/>
    </location>
</feature>
<evidence type="ECO:0000256" key="4">
    <source>
        <dbReference type="SAM" id="Coils"/>
    </source>
</evidence>
<gene>
    <name evidence="6" type="ORF">N782_06220</name>
</gene>
<dbReference type="InterPro" id="IPR012292">
    <property type="entry name" value="Globin/Proto"/>
</dbReference>
<dbReference type="CDD" id="cd01068">
    <property type="entry name" value="globin_sensor"/>
    <property type="match status" value="1"/>
</dbReference>
<dbReference type="Pfam" id="PF11563">
    <property type="entry name" value="Protoglobin"/>
    <property type="match status" value="1"/>
</dbReference>
<dbReference type="Gene3D" id="1.10.490.10">
    <property type="entry name" value="Globins"/>
    <property type="match status" value="1"/>
</dbReference>
<dbReference type="GO" id="GO:0004888">
    <property type="term" value="F:transmembrane signaling receptor activity"/>
    <property type="evidence" value="ECO:0007669"/>
    <property type="project" value="InterPro"/>
</dbReference>
<dbReference type="AlphaFoldDB" id="A0A0A2T8V9"/>
<accession>A0A0A2T8V9</accession>
<dbReference type="SUPFAM" id="SSF58104">
    <property type="entry name" value="Methyl-accepting chemotaxis protein (MCP) signaling domain"/>
    <property type="match status" value="1"/>
</dbReference>
<keyword evidence="4" id="KW-0175">Coiled coil</keyword>
<dbReference type="EMBL" id="AVBF01000041">
    <property type="protein sequence ID" value="KGP71974.1"/>
    <property type="molecule type" value="Genomic_DNA"/>
</dbReference>
<dbReference type="PANTHER" id="PTHR32089">
    <property type="entry name" value="METHYL-ACCEPTING CHEMOTAXIS PROTEIN MCPB"/>
    <property type="match status" value="1"/>
</dbReference>
<evidence type="ECO:0000256" key="3">
    <source>
        <dbReference type="PROSITE-ProRule" id="PRU00284"/>
    </source>
</evidence>
<feature type="coiled-coil region" evidence="4">
    <location>
        <begin position="181"/>
        <end position="208"/>
    </location>
</feature>
<evidence type="ECO:0000313" key="7">
    <source>
        <dbReference type="Proteomes" id="UP000030147"/>
    </source>
</evidence>
<dbReference type="Pfam" id="PF00015">
    <property type="entry name" value="MCPsignal"/>
    <property type="match status" value="1"/>
</dbReference>
<dbReference type="SUPFAM" id="SSF46458">
    <property type="entry name" value="Globin-like"/>
    <property type="match status" value="1"/>
</dbReference>
<dbReference type="GO" id="GO:0016020">
    <property type="term" value="C:membrane"/>
    <property type="evidence" value="ECO:0007669"/>
    <property type="project" value="InterPro"/>
</dbReference>
<evidence type="ECO:0000256" key="2">
    <source>
        <dbReference type="ARBA" id="ARBA00029447"/>
    </source>
</evidence>
<dbReference type="RefSeq" id="WP_036821318.1">
    <property type="nucleotide sequence ID" value="NZ_AVBF01000041.1"/>
</dbReference>
<dbReference type="PROSITE" id="PS50111">
    <property type="entry name" value="CHEMOTAXIS_TRANSDUC_2"/>
    <property type="match status" value="1"/>
</dbReference>
<name>A0A0A2T8V9_9BACI</name>
<evidence type="ECO:0000313" key="6">
    <source>
        <dbReference type="EMBL" id="KGP71974.1"/>
    </source>
</evidence>
<dbReference type="InterPro" id="IPR044398">
    <property type="entry name" value="Globin-sensor_dom"/>
</dbReference>
<dbReference type="Proteomes" id="UP000030147">
    <property type="component" value="Unassembled WGS sequence"/>
</dbReference>
<comment type="caution">
    <text evidence="6">The sequence shown here is derived from an EMBL/GenBank/DDBJ whole genome shotgun (WGS) entry which is preliminary data.</text>
</comment>
<dbReference type="GO" id="GO:0006935">
    <property type="term" value="P:chemotaxis"/>
    <property type="evidence" value="ECO:0007669"/>
    <property type="project" value="InterPro"/>
</dbReference>
<organism evidence="6 7">
    <name type="scientific">Pontibacillus yanchengensis Y32</name>
    <dbReference type="NCBI Taxonomy" id="1385514"/>
    <lineage>
        <taxon>Bacteria</taxon>
        <taxon>Bacillati</taxon>
        <taxon>Bacillota</taxon>
        <taxon>Bacilli</taxon>
        <taxon>Bacillales</taxon>
        <taxon>Bacillaceae</taxon>
        <taxon>Pontibacillus</taxon>
    </lineage>
</organism>
<dbReference type="GO" id="GO:0019825">
    <property type="term" value="F:oxygen binding"/>
    <property type="evidence" value="ECO:0007669"/>
    <property type="project" value="InterPro"/>
</dbReference>
<keyword evidence="1 3" id="KW-0807">Transducer</keyword>
<sequence length="432" mass="49156">MNLLMRKQKKPRFTADLTYNQNVEQIRTSNEDLNQRLHYMHLTKAHLTRLQEIKPVVLELTDELLDNVLEHLYKHPTLKGIAHAHTSNNQLKKVFIRYFDSIFSGEIDEAYMELRKRIGSTHNGVQLPIAWFLATYSALSSLLIPKVVELYQDEPAKLSETLVAVQNILNLDAQLVVDYYLQVRINEIEQANQKNELLRQELVTISQEVAASVQQTDASMDETSQKADSILAETEKTQKSSKNLIMLTDQNDKKVQEMIESFQEVLDQFNNSMQTMEKLEEISKEITSITKNIEDISDQTNLLALNASIEAARAGDSGKGFAVVAEEVRKLAENSKQMSNQIKNKTVESNTNIDELLTSMQEMNQSTARSQSDMKQVTNGLTTVRMEMDQYIDMFGRNKQDLDTIVDAIRDINSTTDSLSTLSQTLLTKADQ</sequence>
<dbReference type="GO" id="GO:0007165">
    <property type="term" value="P:signal transduction"/>
    <property type="evidence" value="ECO:0007669"/>
    <property type="project" value="UniProtKB-KW"/>
</dbReference>
<comment type="similarity">
    <text evidence="2">Belongs to the methyl-accepting chemotaxis (MCP) protein family.</text>
</comment>
<reference evidence="6 7" key="1">
    <citation type="journal article" date="2015" name="Stand. Genomic Sci.">
        <title>High quality draft genome sequence of the moderately halophilic bacterium Pontibacillus yanchengensis Y32(T) and comparison among Pontibacillus genomes.</title>
        <authorList>
            <person name="Huang J."/>
            <person name="Qiao Z.X."/>
            <person name="Tang J.W."/>
            <person name="Wang G."/>
        </authorList>
    </citation>
    <scope>NUCLEOTIDE SEQUENCE [LARGE SCALE GENOMIC DNA]</scope>
    <source>
        <strain evidence="6 7">Y32</strain>
    </source>
</reference>
<evidence type="ECO:0000256" key="1">
    <source>
        <dbReference type="ARBA" id="ARBA00023224"/>
    </source>
</evidence>
<dbReference type="PANTHER" id="PTHR32089:SF112">
    <property type="entry name" value="LYSOZYME-LIKE PROTEIN-RELATED"/>
    <property type="match status" value="1"/>
</dbReference>
<proteinExistence type="inferred from homology"/>
<keyword evidence="7" id="KW-1185">Reference proteome</keyword>
<dbReference type="InterPro" id="IPR039379">
    <property type="entry name" value="Protoglobin_sensor_dom"/>
</dbReference>
<dbReference type="Gene3D" id="1.10.287.950">
    <property type="entry name" value="Methyl-accepting chemotaxis protein"/>
    <property type="match status" value="1"/>
</dbReference>
<evidence type="ECO:0000259" key="5">
    <source>
        <dbReference type="PROSITE" id="PS50111"/>
    </source>
</evidence>
<protein>
    <submittedName>
        <fullName evidence="6">Chemotaxis protein</fullName>
    </submittedName>
</protein>